<name>A0A0E9PCS0_ANGAN</name>
<organism evidence="1">
    <name type="scientific">Anguilla anguilla</name>
    <name type="common">European freshwater eel</name>
    <name type="synonym">Muraena anguilla</name>
    <dbReference type="NCBI Taxonomy" id="7936"/>
    <lineage>
        <taxon>Eukaryota</taxon>
        <taxon>Metazoa</taxon>
        <taxon>Chordata</taxon>
        <taxon>Craniata</taxon>
        <taxon>Vertebrata</taxon>
        <taxon>Euteleostomi</taxon>
        <taxon>Actinopterygii</taxon>
        <taxon>Neopterygii</taxon>
        <taxon>Teleostei</taxon>
        <taxon>Anguilliformes</taxon>
        <taxon>Anguillidae</taxon>
        <taxon>Anguilla</taxon>
    </lineage>
</organism>
<proteinExistence type="predicted"/>
<dbReference type="AlphaFoldDB" id="A0A0E9PCS0"/>
<reference evidence="1" key="2">
    <citation type="journal article" date="2015" name="Fish Shellfish Immunol.">
        <title>Early steps in the European eel (Anguilla anguilla)-Vibrio vulnificus interaction in the gills: Role of the RtxA13 toxin.</title>
        <authorList>
            <person name="Callol A."/>
            <person name="Pajuelo D."/>
            <person name="Ebbesson L."/>
            <person name="Teles M."/>
            <person name="MacKenzie S."/>
            <person name="Amaro C."/>
        </authorList>
    </citation>
    <scope>NUCLEOTIDE SEQUENCE</scope>
</reference>
<dbReference type="EMBL" id="GBXM01106278">
    <property type="protein sequence ID" value="JAH02299.1"/>
    <property type="molecule type" value="Transcribed_RNA"/>
</dbReference>
<protein>
    <submittedName>
        <fullName evidence="1">Uncharacterized protein</fullName>
    </submittedName>
</protein>
<evidence type="ECO:0000313" key="1">
    <source>
        <dbReference type="EMBL" id="JAH02299.1"/>
    </source>
</evidence>
<reference evidence="1" key="1">
    <citation type="submission" date="2014-11" db="EMBL/GenBank/DDBJ databases">
        <authorList>
            <person name="Amaro Gonzalez C."/>
        </authorList>
    </citation>
    <scope>NUCLEOTIDE SEQUENCE</scope>
</reference>
<sequence>MGVGESRRVRKLVCKRERGSERQHALTANSLSVFISHEDIGFSSHSVVWLLEQDLDAETAISVNFMY</sequence>
<accession>A0A0E9PCS0</accession>